<reference evidence="11" key="3">
    <citation type="submission" date="2010-02" db="EMBL/GenBank/DDBJ databases">
        <authorList>
            <person name="Iwamoto M."/>
            <person name="Haraguchi T."/>
        </authorList>
    </citation>
    <scope>NUCLEOTIDE SEQUENCE</scope>
    <source>
        <strain evidence="11">B strain</strain>
    </source>
</reference>
<dbReference type="Pfam" id="PF04096">
    <property type="entry name" value="Nucleoporin2"/>
    <property type="match status" value="1"/>
</dbReference>
<dbReference type="PROSITE" id="PS51434">
    <property type="entry name" value="NUP_C"/>
    <property type="match status" value="1"/>
</dbReference>
<reference evidence="11" key="2">
    <citation type="journal article" date="2009" name="Curr. Biol.">
        <title>Nuclear dimorphism: two peas in a pod.</title>
        <authorList>
            <person name="Goldfarb D.S."/>
            <person name="Gorovsky M.A."/>
        </authorList>
    </citation>
    <scope>NUCLEOTIDE SEQUENCE</scope>
    <source>
        <strain evidence="11">B strain</strain>
    </source>
</reference>
<evidence type="ECO:0000256" key="2">
    <source>
        <dbReference type="ARBA" id="ARBA00008926"/>
    </source>
</evidence>
<feature type="compositionally biased region" description="Low complexity" evidence="9">
    <location>
        <begin position="949"/>
        <end position="988"/>
    </location>
</feature>
<name>D3KYY1_TETTH</name>
<comment type="subcellular location">
    <subcellularLocation>
        <location evidence="1">Nucleus</location>
        <location evidence="1">Nuclear pore complex</location>
    </subcellularLocation>
</comment>
<evidence type="ECO:0000259" key="10">
    <source>
        <dbReference type="PROSITE" id="PS51434"/>
    </source>
</evidence>
<dbReference type="InterPro" id="IPR037665">
    <property type="entry name" value="Nucleoporin_S59-like"/>
</dbReference>
<keyword evidence="6" id="KW-0811">Translocation</keyword>
<dbReference type="GO" id="GO:0008139">
    <property type="term" value="F:nuclear localization sequence binding"/>
    <property type="evidence" value="ECO:0007669"/>
    <property type="project" value="TreeGrafter"/>
</dbReference>
<feature type="region of interest" description="Disordered" evidence="9">
    <location>
        <begin position="932"/>
        <end position="988"/>
    </location>
</feature>
<keyword evidence="5" id="KW-0653">Protein transport</keyword>
<dbReference type="EMBL" id="AB548149">
    <property type="protein sequence ID" value="BAI77861.1"/>
    <property type="molecule type" value="mRNA"/>
</dbReference>
<dbReference type="GO" id="GO:0000973">
    <property type="term" value="P:post-transcriptional tethering of RNA polymerase II gene DNA at nuclear periphery"/>
    <property type="evidence" value="ECO:0007669"/>
    <property type="project" value="TreeGrafter"/>
</dbReference>
<dbReference type="TCDB" id="1.I.1.1.4">
    <property type="family name" value="the nuclear pore complex (npc) family"/>
</dbReference>
<protein>
    <submittedName>
        <fullName evidence="11">Nucleoporin MicNup98B-Nup96</fullName>
    </submittedName>
</protein>
<dbReference type="GO" id="GO:0034398">
    <property type="term" value="P:telomere tethering at nuclear periphery"/>
    <property type="evidence" value="ECO:0007669"/>
    <property type="project" value="TreeGrafter"/>
</dbReference>
<comment type="similarity">
    <text evidence="2">Belongs to the nucleoporin GLFG family.</text>
</comment>
<dbReference type="PANTHER" id="PTHR23198:SF6">
    <property type="entry name" value="NUCLEAR PORE COMPLEX PROTEIN NUP98-NUP96"/>
    <property type="match status" value="1"/>
</dbReference>
<gene>
    <name evidence="11" type="primary">NUP5</name>
</gene>
<feature type="domain" description="Peptidase S59" evidence="10">
    <location>
        <begin position="784"/>
        <end position="923"/>
    </location>
</feature>
<accession>D3KYY1</accession>
<dbReference type="GO" id="GO:0051028">
    <property type="term" value="P:mRNA transport"/>
    <property type="evidence" value="ECO:0007669"/>
    <property type="project" value="UniProtKB-KW"/>
</dbReference>
<dbReference type="GO" id="GO:0006405">
    <property type="term" value="P:RNA export from nucleus"/>
    <property type="evidence" value="ECO:0007669"/>
    <property type="project" value="TreeGrafter"/>
</dbReference>
<dbReference type="Gene3D" id="3.30.1610.10">
    <property type="entry name" value="Peptidase S59, nucleoporin"/>
    <property type="match status" value="1"/>
</dbReference>
<dbReference type="PANTHER" id="PTHR23198">
    <property type="entry name" value="NUCLEOPORIN"/>
    <property type="match status" value="1"/>
</dbReference>
<reference evidence="11" key="1">
    <citation type="journal article" date="2009" name="Curr. Biol.">
        <title>Two distinct repeat sequences of Nup98 nucleoporins characterize dual nuclei in the binucleated ciliate tetrahymena.</title>
        <authorList>
            <person name="Iwamoto M."/>
            <person name="Mori C."/>
            <person name="Kojidani T."/>
            <person name="Bunai F."/>
            <person name="Hori T."/>
            <person name="Fukagawa T."/>
            <person name="Hiraoka Y."/>
            <person name="Haraguchi T."/>
        </authorList>
    </citation>
    <scope>NUCLEOTIDE SEQUENCE</scope>
    <source>
        <strain evidence="11">B strain</strain>
    </source>
</reference>
<dbReference type="GO" id="GO:0017056">
    <property type="term" value="F:structural constituent of nuclear pore"/>
    <property type="evidence" value="ECO:0007669"/>
    <property type="project" value="InterPro"/>
</dbReference>
<evidence type="ECO:0000256" key="1">
    <source>
        <dbReference type="ARBA" id="ARBA00004567"/>
    </source>
</evidence>
<evidence type="ECO:0000256" key="6">
    <source>
        <dbReference type="ARBA" id="ARBA00023010"/>
    </source>
</evidence>
<feature type="compositionally biased region" description="Low complexity" evidence="9">
    <location>
        <begin position="8"/>
        <end position="34"/>
    </location>
</feature>
<keyword evidence="4" id="KW-0509">mRNA transport</keyword>
<dbReference type="InterPro" id="IPR007230">
    <property type="entry name" value="Nup98_auto-Pept-S59_dom"/>
</dbReference>
<dbReference type="SUPFAM" id="SSF82215">
    <property type="entry name" value="C-terminal autoproteolytic domain of nucleoporin nup98"/>
    <property type="match status" value="1"/>
</dbReference>
<feature type="compositionally biased region" description="Low complexity" evidence="9">
    <location>
        <begin position="44"/>
        <end position="63"/>
    </location>
</feature>
<keyword evidence="8" id="KW-0539">Nucleus</keyword>
<dbReference type="GO" id="GO:0003723">
    <property type="term" value="F:RNA binding"/>
    <property type="evidence" value="ECO:0007669"/>
    <property type="project" value="TreeGrafter"/>
</dbReference>
<keyword evidence="7" id="KW-0906">Nuclear pore complex</keyword>
<keyword evidence="3" id="KW-0813">Transport</keyword>
<evidence type="ECO:0000256" key="5">
    <source>
        <dbReference type="ARBA" id="ARBA00022927"/>
    </source>
</evidence>
<sequence length="2003" mass="233014">MINNLFANNNTNQPNIFQNNNNQNNNNNSSNIFNRSGQNIFQSQNNNGQVNIFNANNNNNQVGYQNQSQNIFQQNSNMNNASSSNNNNIFGNNISNNNNYGGAQNNNIFNNNNQNMYQNSNNPNALIGSQRGKYELTKSPHTETQQNNQAGVIMNTSIIFCKGFEKMNPLLVRLEDYYLIRTGKLSDAEKQKITSSIQINSFNQNLITNLPQNFQPPNTQALNKDIRMVQSQYVGNVNNNNNIFNNNNNNGNNNNIFANNNNVNNSVNRNIFNNNNISTNNNINNNNNGNIFNNNNNNMNNNGGNIFSGNNNQNNNVNNIFSFNNSQNNNMNKSNIFNNGNSTNNTSNIFQNNNTNMGNNSIFQGNNNNNNNNIFRNDNSTNNTNLNIFSNNNNNINNSIFRNNNNNNTNIFNNGNNNGGNNTSSIFNNSGSNNSVNIFRSNNNNNGGSIFSNNNNSSVQNIFQKNNSSIFNNNNNNGGSIFNNNNSIFGPNVQGGNIFQNNNNNNFNNGNIFTNYNNPQMYQSNLPGPANGYYSIQSGMYYAPTIQTGDLTRQQYLDLLEQEAEDKKVVKQSYFMPSFCPEEYAPAFRKKPIFKPFYVTVQEEKGIRKLAKSLLPLQETIAKTQRGHSSETTSNGKNDSFQLTQSAIKQRKQMEEFNFYKQPAQETKGREMYARQQLSHTNPVSIKVEVLCSTLEGEEEEITLENQIDTLSKIKQIGLYCKDHLLKMGKMKEDSRPYSFQIYYDGSLIRNQELLASDVFPVKLEATYQCEVIFLYDRYPFMNTSDYIINPPLEELQTYSLKELKNVHNFSVEGHYGKLEWQEPVDLTDLDIDKTIYIRDQQIQVYPEVEYASKYKPKVGEGINNKCMITYKNASSIQRKIKSGELNLQTVIKCIKKQSDEQNVQFVKFDQKNLTWTILVDHFSGYQFNLDEQDDEENKEGQDSAANLQNVSSNSNPRSNPSKQQQLIQGQQQFNQDSQRTANQQLQQQQLQAENQFQQKINSSYQQLPMRQHIQNSNQFKQIYGQNEHQPSETQKYINQMREQQNVSKSQENSFIQQDYPITSHQQQNSNYQMNEHNQYQNQPSYMNRGQLQQQQYYGTHIDPSNDIIIEEVENGSYNNTQADIDTLKSQAQELIEPVYQLPKTSYQQFLCQQNNEEQFVNLQNKQKPLNNFKDFKTRVDQRKNKIFQKEQQVPKCGVLYQSVKKHEIVARGIQTLNQCLYQHSVKEYTFKGKKFYNDFSFCPSWNQNSYTSYSSQLKAIKKHTILPNNMGRIKIKDKQRDQIEKYNNIVINGFLQSIIDSQATNVIENIDQITKLYTKDQGMSDTQIWSTLPEIKIPTDNQYTLFLIIYIKNYLLPVLSASKNNQNDLYQSLKEELSILIMVNILFGNPQIDVISILKKVNKNSFSENQWKVLFEGLRNNKMNQNEKVVQNLRKKQLKKYFEWKYSENKVQINEQRAFLDRKEMKTQEEVEDAIIQCLKNHQIQNAIQLADNYKLHTISHLLTTFEQGSVENQIKQLNQDKYQNFNRIINFVSGNLEELYKQSQRNEISNLNKFACEIWYQKNQRQSLAETFDQFVQKVDKQIYDVDSRQQIISLEILLLSLYAQHQLGENYVSKQLVNINIFAQINSLCYSQNRLDKRLSWFIIEFMNSIYFSNDKALFKDKRARLMRGFLQQLQILKKWKYELIVLIIMKDIIRKPQFISSIKNTFLRNCIPQISQEDKSEVGQPNNLNNKFLIQSSNRDSSSDNSLEINKSFQIDSENSNSVERLLYLIYTQYFHQSLGLYYYNSQIYQSALYHFMRDPNLTYLDISNKILAYYEGPRIYLFGEQNERQEIEKYLEQIAKKANLIFKYKYQSGLIKEVFSLLQSNNQDQYKQEYINGIINLKDLLLETQNVLNLVIYPHQYQVIVDNQEFQSKNRRLQSKTDDSVTTLDNGGMLFQEFISFIFQQLAEKVPDIRRYSQHYQTSGDIQQLLEIVSEHKAPKNEQIKHLILSTLKQNQYM</sequence>
<proteinExistence type="evidence at transcript level"/>
<organism evidence="11">
    <name type="scientific">Tetrahymena thermophila</name>
    <dbReference type="NCBI Taxonomy" id="5911"/>
    <lineage>
        <taxon>Eukaryota</taxon>
        <taxon>Sar</taxon>
        <taxon>Alveolata</taxon>
        <taxon>Ciliophora</taxon>
        <taxon>Intramacronucleata</taxon>
        <taxon>Oligohymenophorea</taxon>
        <taxon>Hymenostomatida</taxon>
        <taxon>Tetrahymenina</taxon>
        <taxon>Tetrahymenidae</taxon>
        <taxon>Tetrahymena</taxon>
    </lineage>
</organism>
<evidence type="ECO:0000256" key="3">
    <source>
        <dbReference type="ARBA" id="ARBA00022448"/>
    </source>
</evidence>
<feature type="region of interest" description="Disordered" evidence="9">
    <location>
        <begin position="1"/>
        <end position="63"/>
    </location>
</feature>
<dbReference type="GO" id="GO:0044614">
    <property type="term" value="C:nuclear pore cytoplasmic filaments"/>
    <property type="evidence" value="ECO:0007669"/>
    <property type="project" value="TreeGrafter"/>
</dbReference>
<feature type="region of interest" description="Disordered" evidence="9">
    <location>
        <begin position="76"/>
        <end position="97"/>
    </location>
</feature>
<evidence type="ECO:0000256" key="9">
    <source>
        <dbReference type="SAM" id="MobiDB-lite"/>
    </source>
</evidence>
<evidence type="ECO:0000256" key="7">
    <source>
        <dbReference type="ARBA" id="ARBA00023132"/>
    </source>
</evidence>
<evidence type="ECO:0000256" key="8">
    <source>
        <dbReference type="ARBA" id="ARBA00023242"/>
    </source>
</evidence>
<dbReference type="InterPro" id="IPR036903">
    <property type="entry name" value="Nup98_auto-Pept-S59_dom_sf"/>
</dbReference>
<evidence type="ECO:0000256" key="4">
    <source>
        <dbReference type="ARBA" id="ARBA00022816"/>
    </source>
</evidence>
<evidence type="ECO:0000313" key="11">
    <source>
        <dbReference type="EMBL" id="BAI77861.1"/>
    </source>
</evidence>
<dbReference type="GO" id="GO:0006606">
    <property type="term" value="P:protein import into nucleus"/>
    <property type="evidence" value="ECO:0007669"/>
    <property type="project" value="TreeGrafter"/>
</dbReference>